<keyword evidence="8 10" id="KW-0472">Membrane</keyword>
<dbReference type="Gene3D" id="4.10.1080.10">
    <property type="entry name" value="TSP type-3 repeat"/>
    <property type="match status" value="1"/>
</dbReference>
<evidence type="ECO:0000256" key="11">
    <source>
        <dbReference type="SAM" id="MobiDB-lite"/>
    </source>
</evidence>
<comment type="subcellular location">
    <subcellularLocation>
        <location evidence="1">Cell outer membrane</location>
        <topology evidence="1">Multi-pass membrane protein</topology>
    </subcellularLocation>
</comment>
<dbReference type="SUPFAM" id="SSF56925">
    <property type="entry name" value="OMPA-like"/>
    <property type="match status" value="1"/>
</dbReference>
<dbReference type="InterPro" id="IPR011250">
    <property type="entry name" value="OMP/PagP_B-barrel"/>
</dbReference>
<evidence type="ECO:0000256" key="5">
    <source>
        <dbReference type="ARBA" id="ARBA00022729"/>
    </source>
</evidence>
<feature type="region of interest" description="Disordered" evidence="11">
    <location>
        <begin position="271"/>
        <end position="308"/>
    </location>
</feature>
<dbReference type="GO" id="GO:0006811">
    <property type="term" value="P:monoatomic ion transport"/>
    <property type="evidence" value="ECO:0007669"/>
    <property type="project" value="UniProtKB-KW"/>
</dbReference>
<dbReference type="GeneID" id="99986525"/>
<dbReference type="InterPro" id="IPR003367">
    <property type="entry name" value="Thrombospondin_3-like_rpt"/>
</dbReference>
<evidence type="ECO:0000256" key="7">
    <source>
        <dbReference type="ARBA" id="ARBA00023114"/>
    </source>
</evidence>
<keyword evidence="2" id="KW-0813">Transport</keyword>
<dbReference type="InterPro" id="IPR006664">
    <property type="entry name" value="OMP_bac"/>
</dbReference>
<keyword evidence="7" id="KW-0626">Porin</keyword>
<protein>
    <submittedName>
        <fullName evidence="14">Thrombospondin type 3 repeat-containing protein</fullName>
    </submittedName>
</protein>
<dbReference type="STRING" id="1267423.SAMN05216290_1806"/>
<dbReference type="OrthoDB" id="1522982at2"/>
<evidence type="ECO:0000313" key="15">
    <source>
        <dbReference type="Proteomes" id="UP000199437"/>
    </source>
</evidence>
<sequence>MKKTFLLLALSLFSIGLSAQTKDSPWWLAVDGVSNKFDFSYYDGLFDFSENTLGIRVAAERYLNSSFDLDLGVSYGALKHEDVFDGAVADLTTRIYYKFNNGYFLKEESRFAPYLFAGIGLTSYSKVEPFYEEYNDGVYATTPFGLGFRFLVSENFEINTKAAFNKSISYAPNYMQYGIGVSFALSRNKDKDGDGVPNKEDNCPDEAGPAENNGCPWPDTDGDGVIDKDDACPTVKGNSASGCPDADGDGVPDDKDECPQLAGSLNGCPDADGDGVKDSEDECPNTAGSLNGCPDRDGDGVKDSEDKCPSVAGGANGCPDSDGDGVLDNEDNCPNTAGSLNGCPSPAEKADEVLKLASGQIKFALSSDELNATAKAALDKVAALLKQTSLKLRIDGYADSTGPEEFNTWISKQRARAVKDYLQSKGVDANRLEVSPMGESNPLADNSTSNGRALNRRVEFKVLN</sequence>
<dbReference type="Proteomes" id="UP000199437">
    <property type="component" value="Unassembled WGS sequence"/>
</dbReference>
<proteinExistence type="predicted"/>
<dbReference type="PRINTS" id="PR01021">
    <property type="entry name" value="OMPADOMAIN"/>
</dbReference>
<feature type="signal peptide" evidence="12">
    <location>
        <begin position="1"/>
        <end position="19"/>
    </location>
</feature>
<evidence type="ECO:0000256" key="2">
    <source>
        <dbReference type="ARBA" id="ARBA00022448"/>
    </source>
</evidence>
<feature type="chain" id="PRO_5011755569" evidence="12">
    <location>
        <begin position="20"/>
        <end position="464"/>
    </location>
</feature>
<keyword evidence="15" id="KW-1185">Reference proteome</keyword>
<feature type="region of interest" description="Disordered" evidence="11">
    <location>
        <begin position="236"/>
        <end position="256"/>
    </location>
</feature>
<dbReference type="Pfam" id="PF00691">
    <property type="entry name" value="OmpA"/>
    <property type="match status" value="1"/>
</dbReference>
<dbReference type="PANTHER" id="PTHR30329">
    <property type="entry name" value="STATOR ELEMENT OF FLAGELLAR MOTOR COMPLEX"/>
    <property type="match status" value="1"/>
</dbReference>
<feature type="compositionally biased region" description="Acidic residues" evidence="11">
    <location>
        <begin position="246"/>
        <end position="256"/>
    </location>
</feature>
<feature type="compositionally biased region" description="Basic and acidic residues" evidence="11">
    <location>
        <begin position="190"/>
        <end position="202"/>
    </location>
</feature>
<keyword evidence="4" id="KW-0812">Transmembrane</keyword>
<dbReference type="SUPFAM" id="SSF103088">
    <property type="entry name" value="OmpA-like"/>
    <property type="match status" value="1"/>
</dbReference>
<evidence type="ECO:0000256" key="1">
    <source>
        <dbReference type="ARBA" id="ARBA00004571"/>
    </source>
</evidence>
<evidence type="ECO:0000256" key="12">
    <source>
        <dbReference type="SAM" id="SignalP"/>
    </source>
</evidence>
<accession>A0A1I0PXJ8</accession>
<evidence type="ECO:0000256" key="8">
    <source>
        <dbReference type="ARBA" id="ARBA00023136"/>
    </source>
</evidence>
<dbReference type="CDD" id="cd07185">
    <property type="entry name" value="OmpA_C-like"/>
    <property type="match status" value="1"/>
</dbReference>
<dbReference type="GO" id="GO:0005509">
    <property type="term" value="F:calcium ion binding"/>
    <property type="evidence" value="ECO:0007669"/>
    <property type="project" value="InterPro"/>
</dbReference>
<feature type="domain" description="OmpA-like" evidence="13">
    <location>
        <begin position="350"/>
        <end position="464"/>
    </location>
</feature>
<dbReference type="PROSITE" id="PS51123">
    <property type="entry name" value="OMPA_2"/>
    <property type="match status" value="1"/>
</dbReference>
<feature type="compositionally biased region" description="Basic and acidic residues" evidence="11">
    <location>
        <begin position="294"/>
        <end position="308"/>
    </location>
</feature>
<dbReference type="InterPro" id="IPR050330">
    <property type="entry name" value="Bact_OuterMem_StrucFunc"/>
</dbReference>
<evidence type="ECO:0000256" key="6">
    <source>
        <dbReference type="ARBA" id="ARBA00023065"/>
    </source>
</evidence>
<dbReference type="GO" id="GO:0007155">
    <property type="term" value="P:cell adhesion"/>
    <property type="evidence" value="ECO:0007669"/>
    <property type="project" value="InterPro"/>
</dbReference>
<keyword evidence="5 12" id="KW-0732">Signal</keyword>
<evidence type="ECO:0000256" key="4">
    <source>
        <dbReference type="ARBA" id="ARBA00022692"/>
    </source>
</evidence>
<dbReference type="RefSeq" id="WP_090258263.1">
    <property type="nucleotide sequence ID" value="NZ_FOIR01000002.1"/>
</dbReference>
<evidence type="ECO:0000313" key="14">
    <source>
        <dbReference type="EMBL" id="SEW19182.1"/>
    </source>
</evidence>
<dbReference type="InterPro" id="IPR028974">
    <property type="entry name" value="TSP_type-3_rpt"/>
</dbReference>
<name>A0A1I0PXJ8_9BACT</name>
<keyword evidence="9" id="KW-0998">Cell outer membrane</keyword>
<dbReference type="GO" id="GO:0009279">
    <property type="term" value="C:cell outer membrane"/>
    <property type="evidence" value="ECO:0007669"/>
    <property type="project" value="UniProtKB-SubCell"/>
</dbReference>
<dbReference type="GO" id="GO:0046930">
    <property type="term" value="C:pore complex"/>
    <property type="evidence" value="ECO:0007669"/>
    <property type="project" value="UniProtKB-KW"/>
</dbReference>
<dbReference type="SUPFAM" id="SSF103647">
    <property type="entry name" value="TSP type-3 repeat"/>
    <property type="match status" value="1"/>
</dbReference>
<evidence type="ECO:0000256" key="10">
    <source>
        <dbReference type="PROSITE-ProRule" id="PRU00473"/>
    </source>
</evidence>
<evidence type="ECO:0000256" key="9">
    <source>
        <dbReference type="ARBA" id="ARBA00023237"/>
    </source>
</evidence>
<dbReference type="Gene3D" id="3.30.1330.60">
    <property type="entry name" value="OmpA-like domain"/>
    <property type="match status" value="1"/>
</dbReference>
<gene>
    <name evidence="14" type="ORF">SAMN05216290_1806</name>
</gene>
<keyword evidence="6" id="KW-0406">Ion transport</keyword>
<reference evidence="15" key="1">
    <citation type="submission" date="2016-10" db="EMBL/GenBank/DDBJ databases">
        <authorList>
            <person name="Varghese N."/>
            <person name="Submissions S."/>
        </authorList>
    </citation>
    <scope>NUCLEOTIDE SEQUENCE [LARGE SCALE GENOMIC DNA]</scope>
    <source>
        <strain evidence="15">CGMCC 1.12402</strain>
    </source>
</reference>
<keyword evidence="3" id="KW-1134">Transmembrane beta strand</keyword>
<organism evidence="14 15">
    <name type="scientific">Roseivirga pacifica</name>
    <dbReference type="NCBI Taxonomy" id="1267423"/>
    <lineage>
        <taxon>Bacteria</taxon>
        <taxon>Pseudomonadati</taxon>
        <taxon>Bacteroidota</taxon>
        <taxon>Cytophagia</taxon>
        <taxon>Cytophagales</taxon>
        <taxon>Roseivirgaceae</taxon>
        <taxon>Roseivirga</taxon>
    </lineage>
</organism>
<dbReference type="Pfam" id="PF02412">
    <property type="entry name" value="TSP_3"/>
    <property type="match status" value="5"/>
</dbReference>
<dbReference type="InterPro" id="IPR036737">
    <property type="entry name" value="OmpA-like_sf"/>
</dbReference>
<feature type="region of interest" description="Disordered" evidence="11">
    <location>
        <begin position="190"/>
        <end position="217"/>
    </location>
</feature>
<dbReference type="AlphaFoldDB" id="A0A1I0PXJ8"/>
<dbReference type="EMBL" id="FOIR01000002">
    <property type="protein sequence ID" value="SEW19182.1"/>
    <property type="molecule type" value="Genomic_DNA"/>
</dbReference>
<dbReference type="InterPro" id="IPR006665">
    <property type="entry name" value="OmpA-like"/>
</dbReference>
<dbReference type="PANTHER" id="PTHR30329:SF21">
    <property type="entry name" value="LIPOPROTEIN YIAD-RELATED"/>
    <property type="match status" value="1"/>
</dbReference>
<evidence type="ECO:0000259" key="13">
    <source>
        <dbReference type="PROSITE" id="PS51123"/>
    </source>
</evidence>
<evidence type="ECO:0000256" key="3">
    <source>
        <dbReference type="ARBA" id="ARBA00022452"/>
    </source>
</evidence>
<dbReference type="GO" id="GO:0015288">
    <property type="term" value="F:porin activity"/>
    <property type="evidence" value="ECO:0007669"/>
    <property type="project" value="UniProtKB-KW"/>
</dbReference>